<dbReference type="SUPFAM" id="SSF47413">
    <property type="entry name" value="lambda repressor-like DNA-binding domains"/>
    <property type="match status" value="1"/>
</dbReference>
<evidence type="ECO:0000256" key="2">
    <source>
        <dbReference type="ARBA" id="ARBA00022803"/>
    </source>
</evidence>
<dbReference type="InterPro" id="IPR010982">
    <property type="entry name" value="Lambda_DNA-bd_dom_sf"/>
</dbReference>
<accession>A0ABQ3UXE7</accession>
<reference evidence="5 6" key="1">
    <citation type="journal article" date="2021" name="Int. J. Syst. Evol. Microbiol.">
        <title>Reticulibacter mediterranei gen. nov., sp. nov., within the new family Reticulibacteraceae fam. nov., and Ktedonospora formicarum gen. nov., sp. nov., Ktedonobacter robiniae sp. nov., Dictyobacter formicarum sp. nov. and Dictyobacter arantiisoli sp. nov., belonging to the class Ktedonobacteria.</title>
        <authorList>
            <person name="Yabe S."/>
            <person name="Zheng Y."/>
            <person name="Wang C.M."/>
            <person name="Sakai Y."/>
            <person name="Abe K."/>
            <person name="Yokota A."/>
            <person name="Donadio S."/>
            <person name="Cavaletti L."/>
            <person name="Monciardini P."/>
        </authorList>
    </citation>
    <scope>NUCLEOTIDE SEQUENCE [LARGE SCALE GENOMIC DNA]</scope>
    <source>
        <strain evidence="5 6">SOSP1-30</strain>
    </source>
</reference>
<dbReference type="Pfam" id="PF00931">
    <property type="entry name" value="NB-ARC"/>
    <property type="match status" value="1"/>
</dbReference>
<dbReference type="PANTHER" id="PTHR45641:SF19">
    <property type="entry name" value="NEPHROCYSTIN-3"/>
    <property type="match status" value="1"/>
</dbReference>
<feature type="repeat" description="TPR" evidence="3">
    <location>
        <begin position="736"/>
        <end position="769"/>
    </location>
</feature>
<dbReference type="Pfam" id="PF13374">
    <property type="entry name" value="TPR_10"/>
    <property type="match status" value="1"/>
</dbReference>
<keyword evidence="1" id="KW-0677">Repeat</keyword>
<dbReference type="Pfam" id="PF25000">
    <property type="entry name" value="DUF7779"/>
    <property type="match status" value="1"/>
</dbReference>
<dbReference type="InterPro" id="IPR027417">
    <property type="entry name" value="P-loop_NTPase"/>
</dbReference>
<dbReference type="PRINTS" id="PR00381">
    <property type="entry name" value="KINESINLIGHT"/>
</dbReference>
<dbReference type="InterPro" id="IPR002182">
    <property type="entry name" value="NB-ARC"/>
</dbReference>
<dbReference type="InterPro" id="IPR001387">
    <property type="entry name" value="Cro/C1-type_HTH"/>
</dbReference>
<evidence type="ECO:0000256" key="3">
    <source>
        <dbReference type="PROSITE-ProRule" id="PRU00339"/>
    </source>
</evidence>
<feature type="domain" description="HTH cro/C1-type" evidence="4">
    <location>
        <begin position="7"/>
        <end position="61"/>
    </location>
</feature>
<dbReference type="SUPFAM" id="SSF52540">
    <property type="entry name" value="P-loop containing nucleoside triphosphate hydrolases"/>
    <property type="match status" value="1"/>
</dbReference>
<evidence type="ECO:0000313" key="6">
    <source>
        <dbReference type="Proteomes" id="UP000654345"/>
    </source>
</evidence>
<gene>
    <name evidence="5" type="ORF">KSB_59960</name>
</gene>
<dbReference type="SMART" id="SM00028">
    <property type="entry name" value="TPR"/>
    <property type="match status" value="9"/>
</dbReference>
<dbReference type="Gene3D" id="1.10.260.40">
    <property type="entry name" value="lambda repressor-like DNA-binding domains"/>
    <property type="match status" value="1"/>
</dbReference>
<dbReference type="RefSeq" id="WP_201373907.1">
    <property type="nucleotide sequence ID" value="NZ_BNJG01000002.1"/>
</dbReference>
<keyword evidence="2 3" id="KW-0802">TPR repeat</keyword>
<evidence type="ECO:0000256" key="1">
    <source>
        <dbReference type="ARBA" id="ARBA00022737"/>
    </source>
</evidence>
<feature type="repeat" description="TPR" evidence="3">
    <location>
        <begin position="820"/>
        <end position="853"/>
    </location>
</feature>
<feature type="repeat" description="TPR" evidence="3">
    <location>
        <begin position="652"/>
        <end position="685"/>
    </location>
</feature>
<proteinExistence type="predicted"/>
<feature type="repeat" description="TPR" evidence="3">
    <location>
        <begin position="778"/>
        <end position="811"/>
    </location>
</feature>
<dbReference type="Gene3D" id="3.40.50.300">
    <property type="entry name" value="P-loop containing nucleotide triphosphate hydrolases"/>
    <property type="match status" value="1"/>
</dbReference>
<dbReference type="SUPFAM" id="SSF48452">
    <property type="entry name" value="TPR-like"/>
    <property type="match status" value="2"/>
</dbReference>
<dbReference type="EMBL" id="BNJG01000002">
    <property type="protein sequence ID" value="GHO57521.1"/>
    <property type="molecule type" value="Genomic_DNA"/>
</dbReference>
<dbReference type="PANTHER" id="PTHR45641">
    <property type="entry name" value="TETRATRICOPEPTIDE REPEAT PROTEIN (AFU_ORTHOLOGUE AFUA_6G03870)"/>
    <property type="match status" value="1"/>
</dbReference>
<name>A0ABQ3UXE7_9CHLR</name>
<dbReference type="Proteomes" id="UP000654345">
    <property type="component" value="Unassembled WGS sequence"/>
</dbReference>
<comment type="caution">
    <text evidence="5">The sequence shown here is derived from an EMBL/GenBank/DDBJ whole genome shotgun (WGS) entry which is preliminary data.</text>
</comment>
<evidence type="ECO:0000259" key="4">
    <source>
        <dbReference type="PROSITE" id="PS50943"/>
    </source>
</evidence>
<sequence length="899" mass="101878">MRFGNRLRQERLRRHLSQEALAEALALSARSIRRWEQGQALPQASVRLQLSRFFGLRLEELFGDQETQAPLTPLWCVPYPRNPFFTGRDDILAVLHTSLSINQEAAYTQVYALHGLGGVGKTQIALEYAYRSAREYRAIFWVRAETAESIAFDVRHFAEVLQLPEQDDKDRQRVIMAVRNWLTLHDQWLLICDNVEDLNVLDHVLPAVRHGATLLTTRLQTLGTRGRSIHLSPMEHEEGMLLLLRRAKVLEAEATSEQIRQLAARSPSQYEAATELFTVMGGLPLALDQAGAYLEETQCGLPAYLELFSTRRTLLLQRRGEGVQDHPASVSTTFTLAIMATAERHPAVLDLLRVCALLQPDAIPEELFRQEAEYLGETLKAVSREALDWNQVVAAACSYSLLSRQAEAQAFSIHRLVQAILLDSLTEAEREEWNLRVLHALDVIFPEISAITEYSIWKQCERLLPHALLCLHRVEAAERSLALASLASKVAQYLRERGQYGEAEPLYQRAFHIREQVLGPAHPQVVTSLNNLAVLYWREGKYGEAEPLYQRALSILEQVPGSEHLQVAGVLTNLANLYRDQGKYVEAEPLCLRSLHVYEQVLDPDHLQLALPLNNLATLYASQGKYTEAGPLFLRALHIWEQSLGPEHPVVAQALHNLAELYRYQGKSVESGPLFQRALSLREQHLGLHHPETAQTLHDLALLYRDQGKYVEAEPLFQRALHIWEQALGHEHLLAAQALHNLAELYRYQSKYAEAESLYRRALRISEQSQGAEHGLMPQVLTGLANLYCHQGKYVEAEPLYRQALHIQEQVLGPTHPETAETLHDLGIFFQKQGELYEAFSLVERALEIRSQSLGEGHPKTMATQALYIQLVQDQEQRKKGVFSQHCGEETLDQDLSAN</sequence>
<feature type="repeat" description="TPR" evidence="3">
    <location>
        <begin position="526"/>
        <end position="559"/>
    </location>
</feature>
<dbReference type="PROSITE" id="PS50005">
    <property type="entry name" value="TPR"/>
    <property type="match status" value="6"/>
</dbReference>
<dbReference type="CDD" id="cd00093">
    <property type="entry name" value="HTH_XRE"/>
    <property type="match status" value="1"/>
</dbReference>
<dbReference type="Gene3D" id="1.25.40.10">
    <property type="entry name" value="Tetratricopeptide repeat domain"/>
    <property type="match status" value="3"/>
</dbReference>
<keyword evidence="6" id="KW-1185">Reference proteome</keyword>
<dbReference type="Pfam" id="PF01381">
    <property type="entry name" value="HTH_3"/>
    <property type="match status" value="1"/>
</dbReference>
<evidence type="ECO:0000313" key="5">
    <source>
        <dbReference type="EMBL" id="GHO57521.1"/>
    </source>
</evidence>
<feature type="repeat" description="TPR" evidence="3">
    <location>
        <begin position="694"/>
        <end position="727"/>
    </location>
</feature>
<dbReference type="PROSITE" id="PS50943">
    <property type="entry name" value="HTH_CROC1"/>
    <property type="match status" value="1"/>
</dbReference>
<dbReference type="InterPro" id="IPR056681">
    <property type="entry name" value="DUF7779"/>
</dbReference>
<dbReference type="SMART" id="SM00530">
    <property type="entry name" value="HTH_XRE"/>
    <property type="match status" value="1"/>
</dbReference>
<dbReference type="Pfam" id="PF13424">
    <property type="entry name" value="TPR_12"/>
    <property type="match status" value="4"/>
</dbReference>
<organism evidence="5 6">
    <name type="scientific">Ktedonobacter robiniae</name>
    <dbReference type="NCBI Taxonomy" id="2778365"/>
    <lineage>
        <taxon>Bacteria</taxon>
        <taxon>Bacillati</taxon>
        <taxon>Chloroflexota</taxon>
        <taxon>Ktedonobacteria</taxon>
        <taxon>Ktedonobacterales</taxon>
        <taxon>Ktedonobacteraceae</taxon>
        <taxon>Ktedonobacter</taxon>
    </lineage>
</organism>
<dbReference type="InterPro" id="IPR019734">
    <property type="entry name" value="TPR_rpt"/>
</dbReference>
<protein>
    <submittedName>
        <fullName evidence="5">Tetratricopeptide repeat protein</fullName>
    </submittedName>
</protein>
<dbReference type="InterPro" id="IPR011990">
    <property type="entry name" value="TPR-like_helical_dom_sf"/>
</dbReference>